<name>A0A6B0UFY2_IXORI</name>
<sequence>MLQKRASRARAVSAPDHVLCSPRYSTPDWLCWLVSFATVHLNGVEDQAHICARSALQQRARVAPYVGDFSAVVPCNVSPRAFAWDELFDAESSLVRTIKLFLP</sequence>
<evidence type="ECO:0000313" key="1">
    <source>
        <dbReference type="EMBL" id="MXU88734.1"/>
    </source>
</evidence>
<accession>A0A6B0UFY2</accession>
<dbReference type="AlphaFoldDB" id="A0A6B0UFY2"/>
<protein>
    <submittedName>
        <fullName evidence="1">Uncharacterized protein</fullName>
    </submittedName>
</protein>
<proteinExistence type="predicted"/>
<dbReference type="EMBL" id="GIFC01006651">
    <property type="protein sequence ID" value="MXU88734.1"/>
    <property type="molecule type" value="Transcribed_RNA"/>
</dbReference>
<reference evidence="1" key="1">
    <citation type="submission" date="2019-12" db="EMBL/GenBank/DDBJ databases">
        <title>An insight into the sialome of adult female Ixodes ricinus ticks feeding for 6 days.</title>
        <authorList>
            <person name="Perner J."/>
            <person name="Ribeiro J.M.C."/>
        </authorList>
    </citation>
    <scope>NUCLEOTIDE SEQUENCE</scope>
    <source>
        <strain evidence="1">Semi-engorged</strain>
        <tissue evidence="1">Salivary glands</tissue>
    </source>
</reference>
<organism evidence="1">
    <name type="scientific">Ixodes ricinus</name>
    <name type="common">Common tick</name>
    <name type="synonym">Acarus ricinus</name>
    <dbReference type="NCBI Taxonomy" id="34613"/>
    <lineage>
        <taxon>Eukaryota</taxon>
        <taxon>Metazoa</taxon>
        <taxon>Ecdysozoa</taxon>
        <taxon>Arthropoda</taxon>
        <taxon>Chelicerata</taxon>
        <taxon>Arachnida</taxon>
        <taxon>Acari</taxon>
        <taxon>Parasitiformes</taxon>
        <taxon>Ixodida</taxon>
        <taxon>Ixodoidea</taxon>
        <taxon>Ixodidae</taxon>
        <taxon>Ixodinae</taxon>
        <taxon>Ixodes</taxon>
    </lineage>
</organism>